<proteinExistence type="predicted"/>
<protein>
    <submittedName>
        <fullName evidence="1">Uncharacterized protein</fullName>
    </submittedName>
</protein>
<reference evidence="1" key="1">
    <citation type="journal article" date="2021" name="Proc. Natl. Acad. Sci. U.S.A.">
        <title>A Catalog of Tens of Thousands of Viruses from Human Metagenomes Reveals Hidden Associations with Chronic Diseases.</title>
        <authorList>
            <person name="Tisza M.J."/>
            <person name="Buck C.B."/>
        </authorList>
    </citation>
    <scope>NUCLEOTIDE SEQUENCE</scope>
    <source>
        <strain evidence="1">Ctcx61</strain>
    </source>
</reference>
<organism evidence="1">
    <name type="scientific">Siphoviridae sp. ctcx61</name>
    <dbReference type="NCBI Taxonomy" id="2825575"/>
    <lineage>
        <taxon>Viruses</taxon>
        <taxon>Duplodnaviria</taxon>
        <taxon>Heunggongvirae</taxon>
        <taxon>Uroviricota</taxon>
        <taxon>Caudoviricetes</taxon>
    </lineage>
</organism>
<sequence length="73" mass="8465">MKIYTLENKNEILAILTHNDNMSYRDFKNICQEASEGTDNDFYSLKDILINDYKFQVVEACGGYEVSKKRGAF</sequence>
<name>A0A8S5TWM5_9CAUD</name>
<evidence type="ECO:0000313" key="1">
    <source>
        <dbReference type="EMBL" id="DAF86593.1"/>
    </source>
</evidence>
<accession>A0A8S5TWM5</accession>
<dbReference type="EMBL" id="BK015949">
    <property type="protein sequence ID" value="DAF86593.1"/>
    <property type="molecule type" value="Genomic_DNA"/>
</dbReference>